<dbReference type="RefSeq" id="WP_022053943.1">
    <property type="nucleotide sequence ID" value="NZ_HF998153.1"/>
</dbReference>
<accession>R5VTK7</accession>
<sequence>MFSYYIEKLVLAYFDAFSAALQEIHKKQMEECDQGMKELKRLLIEEAANEQK</sequence>
<comment type="caution">
    <text evidence="1">The sequence shown here is derived from an EMBL/GenBank/DDBJ whole genome shotgun (WGS) entry which is preliminary data.</text>
</comment>
<evidence type="ECO:0000313" key="1">
    <source>
        <dbReference type="EMBL" id="CCZ86871.1"/>
    </source>
</evidence>
<evidence type="ECO:0000313" key="2">
    <source>
        <dbReference type="Proteomes" id="UP000018372"/>
    </source>
</evidence>
<dbReference type="Proteomes" id="UP000018372">
    <property type="component" value="Unassembled WGS sequence"/>
</dbReference>
<organism evidence="1 2">
    <name type="scientific">Phocaeicola plebeius CAG:211</name>
    <dbReference type="NCBI Taxonomy" id="1263052"/>
    <lineage>
        <taxon>Bacteria</taxon>
        <taxon>Pseudomonadati</taxon>
        <taxon>Bacteroidota</taxon>
        <taxon>Bacteroidia</taxon>
        <taxon>Bacteroidales</taxon>
        <taxon>Bacteroidaceae</taxon>
        <taxon>Phocaeicola</taxon>
    </lineage>
</organism>
<dbReference type="AlphaFoldDB" id="R5VTK7"/>
<name>R5VTK7_9BACT</name>
<proteinExistence type="predicted"/>
<reference evidence="1" key="1">
    <citation type="submission" date="2012-11" db="EMBL/GenBank/DDBJ databases">
        <title>Dependencies among metagenomic species, viruses, plasmids and units of genetic variation.</title>
        <authorList>
            <person name="Nielsen H.B."/>
            <person name="Almeida M."/>
            <person name="Juncker A.S."/>
            <person name="Rasmussen S."/>
            <person name="Li J."/>
            <person name="Sunagawa S."/>
            <person name="Plichta D."/>
            <person name="Gautier L."/>
            <person name="Le Chatelier E."/>
            <person name="Peletier E."/>
            <person name="Bonde I."/>
            <person name="Nielsen T."/>
            <person name="Manichanh C."/>
            <person name="Arumugam M."/>
            <person name="Batto J."/>
            <person name="Santos M.B.Q.D."/>
            <person name="Blom N."/>
            <person name="Borruel N."/>
            <person name="Burgdorf K.S."/>
            <person name="Boumezbeur F."/>
            <person name="Casellas F."/>
            <person name="Dore J."/>
            <person name="Guarner F."/>
            <person name="Hansen T."/>
            <person name="Hildebrand F."/>
            <person name="Kaas R.S."/>
            <person name="Kennedy S."/>
            <person name="Kristiansen K."/>
            <person name="Kultima J.R."/>
            <person name="Leonard P."/>
            <person name="Levenez F."/>
            <person name="Lund O."/>
            <person name="Moumen B."/>
            <person name="Le Paslier D."/>
            <person name="Pons N."/>
            <person name="Pedersen O."/>
            <person name="Prifti E."/>
            <person name="Qin J."/>
            <person name="Raes J."/>
            <person name="Tap J."/>
            <person name="Tims S."/>
            <person name="Ussery D.W."/>
            <person name="Yamada T."/>
            <person name="MetaHit consortium"/>
            <person name="Renault P."/>
            <person name="Sicheritz-Ponten T."/>
            <person name="Bork P."/>
            <person name="Wang J."/>
            <person name="Brunak S."/>
            <person name="Ehrlich S.D."/>
        </authorList>
    </citation>
    <scope>NUCLEOTIDE SEQUENCE [LARGE SCALE GENOMIC DNA]</scope>
</reference>
<dbReference type="EMBL" id="CBAT010000084">
    <property type="protein sequence ID" value="CCZ86871.1"/>
    <property type="molecule type" value="Genomic_DNA"/>
</dbReference>
<gene>
    <name evidence="1" type="ORF">BN536_01721</name>
</gene>
<protein>
    <submittedName>
        <fullName evidence="1">Uncharacterized protein</fullName>
    </submittedName>
</protein>